<name>A0A0R3RZX8_9BILA</name>
<feature type="domain" description="PDZ" evidence="5">
    <location>
        <begin position="92"/>
        <end position="179"/>
    </location>
</feature>
<dbReference type="GO" id="GO:0043113">
    <property type="term" value="P:receptor clustering"/>
    <property type="evidence" value="ECO:0007669"/>
    <property type="project" value="TreeGrafter"/>
</dbReference>
<dbReference type="GO" id="GO:0016323">
    <property type="term" value="C:basolateral plasma membrane"/>
    <property type="evidence" value="ECO:0007669"/>
    <property type="project" value="TreeGrafter"/>
</dbReference>
<reference evidence="7" key="1">
    <citation type="submission" date="2017-02" db="UniProtKB">
        <authorList>
            <consortium name="WormBaseParasite"/>
        </authorList>
    </citation>
    <scope>IDENTIFICATION</scope>
</reference>
<dbReference type="SUPFAM" id="SSF50156">
    <property type="entry name" value="PDZ domain-like"/>
    <property type="match status" value="1"/>
</dbReference>
<comment type="subcellular location">
    <subcellularLocation>
        <location evidence="1">Membrane</location>
    </subcellularLocation>
</comment>
<evidence type="ECO:0000256" key="2">
    <source>
        <dbReference type="ARBA" id="ARBA00023136"/>
    </source>
</evidence>
<evidence type="ECO:0000256" key="3">
    <source>
        <dbReference type="SAM" id="MobiDB-lite"/>
    </source>
</evidence>
<dbReference type="PANTHER" id="PTHR23119:SF51">
    <property type="entry name" value="DISKS LARGE 1 TUMOR SUPPRESSOR PROTEIN"/>
    <property type="match status" value="1"/>
</dbReference>
<dbReference type="Gene3D" id="2.30.42.10">
    <property type="match status" value="1"/>
</dbReference>
<dbReference type="GO" id="GO:0030054">
    <property type="term" value="C:cell junction"/>
    <property type="evidence" value="ECO:0007669"/>
    <property type="project" value="TreeGrafter"/>
</dbReference>
<dbReference type="SMART" id="SM00228">
    <property type="entry name" value="PDZ"/>
    <property type="match status" value="1"/>
</dbReference>
<keyword evidence="4" id="KW-0812">Transmembrane</keyword>
<dbReference type="CDD" id="cd00136">
    <property type="entry name" value="PDZ_canonical"/>
    <property type="match status" value="1"/>
</dbReference>
<dbReference type="WBParaSite" id="EEL_0000790201-mRNA-1">
    <property type="protein sequence ID" value="EEL_0000790201-mRNA-1"/>
    <property type="gene ID" value="EEL_0000790201"/>
</dbReference>
<feature type="transmembrane region" description="Helical" evidence="4">
    <location>
        <begin position="346"/>
        <end position="367"/>
    </location>
</feature>
<evidence type="ECO:0000256" key="1">
    <source>
        <dbReference type="ARBA" id="ARBA00004370"/>
    </source>
</evidence>
<dbReference type="InterPro" id="IPR050614">
    <property type="entry name" value="Synaptic_Scaffolding_LAP-MAGUK"/>
</dbReference>
<sequence>MPNSIGSQQLNLASNDRFLKRIGKRVFGVLKQPLLRRNRSNLTLLDSETDSNLSLAVTPNRAFSLRSQRTVSSKKRVTKDDDILLHGEKTMIIKLEKENGEFGFNIVGGIDHEYIPGDPGIFISRIRNGSSASRDRRLKIGDRIISVNGILLTGKTHGDAVQILHSAKGSAVLMIEQDAESRVLNKPTELSGVVSSDESTSSKSEQQSLSVNTHASYIMYDSTKVEKKSALSPANKYGEHLKKNKTESVNEINSMKHERISDTSVTTASPLTPLEDKTAKSIDELSEGPISLNSGDNHGSGYDYETDENALAVCGHSSSVIDDIPVTPKKPYRLLDPSNPSIFNEVLAVSAGIAALGLGIYVIYHFVKHRSP</sequence>
<proteinExistence type="predicted"/>
<evidence type="ECO:0000313" key="7">
    <source>
        <dbReference type="WBParaSite" id="EEL_0000790201-mRNA-1"/>
    </source>
</evidence>
<dbReference type="PROSITE" id="PS50106">
    <property type="entry name" value="PDZ"/>
    <property type="match status" value="1"/>
</dbReference>
<dbReference type="STRING" id="1147741.A0A0R3RZX8"/>
<evidence type="ECO:0000256" key="4">
    <source>
        <dbReference type="SAM" id="Phobius"/>
    </source>
</evidence>
<accession>A0A0R3RZX8</accession>
<dbReference type="Pfam" id="PF00595">
    <property type="entry name" value="PDZ"/>
    <property type="match status" value="1"/>
</dbReference>
<dbReference type="Proteomes" id="UP000050640">
    <property type="component" value="Unplaced"/>
</dbReference>
<dbReference type="InterPro" id="IPR036034">
    <property type="entry name" value="PDZ_sf"/>
</dbReference>
<evidence type="ECO:0000259" key="5">
    <source>
        <dbReference type="PROSITE" id="PS50106"/>
    </source>
</evidence>
<dbReference type="GO" id="GO:0097120">
    <property type="term" value="P:receptor localization to synapse"/>
    <property type="evidence" value="ECO:0007669"/>
    <property type="project" value="TreeGrafter"/>
</dbReference>
<dbReference type="GO" id="GO:0045197">
    <property type="term" value="P:establishment or maintenance of epithelial cell apical/basal polarity"/>
    <property type="evidence" value="ECO:0007669"/>
    <property type="project" value="TreeGrafter"/>
</dbReference>
<organism evidence="6 7">
    <name type="scientific">Elaeophora elaphi</name>
    <dbReference type="NCBI Taxonomy" id="1147741"/>
    <lineage>
        <taxon>Eukaryota</taxon>
        <taxon>Metazoa</taxon>
        <taxon>Ecdysozoa</taxon>
        <taxon>Nematoda</taxon>
        <taxon>Chromadorea</taxon>
        <taxon>Rhabditida</taxon>
        <taxon>Spirurina</taxon>
        <taxon>Spiruromorpha</taxon>
        <taxon>Filarioidea</taxon>
        <taxon>Onchocercidae</taxon>
        <taxon>Elaeophora</taxon>
    </lineage>
</organism>
<feature type="region of interest" description="Disordered" evidence="3">
    <location>
        <begin position="186"/>
        <end position="209"/>
    </location>
</feature>
<dbReference type="GO" id="GO:0019901">
    <property type="term" value="F:protein kinase binding"/>
    <property type="evidence" value="ECO:0007669"/>
    <property type="project" value="TreeGrafter"/>
</dbReference>
<keyword evidence="2 4" id="KW-0472">Membrane</keyword>
<dbReference type="GO" id="GO:0098609">
    <property type="term" value="P:cell-cell adhesion"/>
    <property type="evidence" value="ECO:0007669"/>
    <property type="project" value="TreeGrafter"/>
</dbReference>
<protein>
    <submittedName>
        <fullName evidence="7">PDZ domain-containing protein</fullName>
    </submittedName>
</protein>
<evidence type="ECO:0000313" key="6">
    <source>
        <dbReference type="Proteomes" id="UP000050640"/>
    </source>
</evidence>
<keyword evidence="6" id="KW-1185">Reference proteome</keyword>
<dbReference type="AlphaFoldDB" id="A0A0R3RZX8"/>
<keyword evidence="4" id="KW-1133">Transmembrane helix</keyword>
<feature type="compositionally biased region" description="Low complexity" evidence="3">
    <location>
        <begin position="190"/>
        <end position="209"/>
    </location>
</feature>
<dbReference type="PANTHER" id="PTHR23119">
    <property type="entry name" value="DISCS LARGE"/>
    <property type="match status" value="1"/>
</dbReference>
<dbReference type="InterPro" id="IPR001478">
    <property type="entry name" value="PDZ"/>
</dbReference>